<dbReference type="HOGENOM" id="CLU_082393_0_0_7"/>
<dbReference type="eggNOG" id="COG2227">
    <property type="taxonomic scope" value="Bacteria"/>
</dbReference>
<organism evidence="1 2">
    <name type="scientific">Maridesulfovibrio salexigens (strain ATCC 14822 / DSM 2638 / NCIMB 8403 / VKM B-1763)</name>
    <name type="common">Desulfovibrio salexigens</name>
    <dbReference type="NCBI Taxonomy" id="526222"/>
    <lineage>
        <taxon>Bacteria</taxon>
        <taxon>Pseudomonadati</taxon>
        <taxon>Thermodesulfobacteriota</taxon>
        <taxon>Desulfovibrionia</taxon>
        <taxon>Desulfovibrionales</taxon>
        <taxon>Desulfovibrionaceae</taxon>
        <taxon>Maridesulfovibrio</taxon>
    </lineage>
</organism>
<dbReference type="SUPFAM" id="SSF53335">
    <property type="entry name" value="S-adenosyl-L-methionine-dependent methyltransferases"/>
    <property type="match status" value="1"/>
</dbReference>
<gene>
    <name evidence="1" type="ordered locus">Desal_0609</name>
</gene>
<keyword evidence="2" id="KW-1185">Reference proteome</keyword>
<dbReference type="AlphaFoldDB" id="C6BXW7"/>
<proteinExistence type="predicted"/>
<dbReference type="CDD" id="cd02440">
    <property type="entry name" value="AdoMet_MTases"/>
    <property type="match status" value="1"/>
</dbReference>
<evidence type="ECO:0000313" key="1">
    <source>
        <dbReference type="EMBL" id="ACS78675.1"/>
    </source>
</evidence>
<dbReference type="STRING" id="526222.Desal_0609"/>
<evidence type="ECO:0008006" key="3">
    <source>
        <dbReference type="Google" id="ProtNLM"/>
    </source>
</evidence>
<sequence>MEDSYSDEFYLGQADASALSAQRVIPILLSLFPDLKSAIDAGCGVGTWLSICAENGFTEVLGLDGDYVNKKLLRIPADSFIPSDLSSDFASKINKKYDLAISLEVAEHLEADKADYFVDALTSFSDVILFSAAVPYQGGVSHVNEQWPEYWAEKFKRKGYFPLDIIRPLVWDDALVVDHYRQNIFVFTTKEIIDSLFDDYDFDTKLNLKVTHPELLLTLYKRGNELNQLARIAKSASHLLSSFIPSKSKRKNFRRKCYSKISQSLYPSHTKKPALYPASAKNKVSIPYSA</sequence>
<dbReference type="EMBL" id="CP001649">
    <property type="protein sequence ID" value="ACS78675.1"/>
    <property type="molecule type" value="Genomic_DNA"/>
</dbReference>
<evidence type="ECO:0000313" key="2">
    <source>
        <dbReference type="Proteomes" id="UP000002601"/>
    </source>
</evidence>
<dbReference type="Proteomes" id="UP000002601">
    <property type="component" value="Chromosome"/>
</dbReference>
<name>C6BXW7_MARSD</name>
<dbReference type="RefSeq" id="WP_015850494.1">
    <property type="nucleotide sequence ID" value="NC_012881.1"/>
</dbReference>
<dbReference type="OrthoDB" id="9791837at2"/>
<reference evidence="1 2" key="1">
    <citation type="submission" date="2009-06" db="EMBL/GenBank/DDBJ databases">
        <title>Complete sequence of Desulfovibrio salexigens DSM 2638.</title>
        <authorList>
            <consortium name="US DOE Joint Genome Institute"/>
            <person name="Lucas S."/>
            <person name="Copeland A."/>
            <person name="Lapidus A."/>
            <person name="Glavina del Rio T."/>
            <person name="Tice H."/>
            <person name="Bruce D."/>
            <person name="Goodwin L."/>
            <person name="Pitluck S."/>
            <person name="Munk A.C."/>
            <person name="Brettin T."/>
            <person name="Detter J.C."/>
            <person name="Han C."/>
            <person name="Tapia R."/>
            <person name="Larimer F."/>
            <person name="Land M."/>
            <person name="Hauser L."/>
            <person name="Kyrpides N."/>
            <person name="Anderson I."/>
            <person name="Wall J.D."/>
            <person name="Arkin A.P."/>
            <person name="Dehal P."/>
            <person name="Chivian D."/>
            <person name="Giles B."/>
            <person name="Hazen T.C."/>
        </authorList>
    </citation>
    <scope>NUCLEOTIDE SEQUENCE [LARGE SCALE GENOMIC DNA]</scope>
    <source>
        <strain evidence="2">ATCC 14822 / DSM 2638 / NCIMB 8403 / VKM B-1763</strain>
    </source>
</reference>
<dbReference type="KEGG" id="dsa:Desal_0609"/>
<accession>C6BXW7</accession>
<dbReference type="Pfam" id="PF13489">
    <property type="entry name" value="Methyltransf_23"/>
    <property type="match status" value="1"/>
</dbReference>
<dbReference type="Gene3D" id="3.40.50.150">
    <property type="entry name" value="Vaccinia Virus protein VP39"/>
    <property type="match status" value="1"/>
</dbReference>
<dbReference type="InterPro" id="IPR029063">
    <property type="entry name" value="SAM-dependent_MTases_sf"/>
</dbReference>
<protein>
    <recommendedName>
        <fullName evidence="3">Methyltransferase domain-containing protein</fullName>
    </recommendedName>
</protein>